<dbReference type="CDD" id="cd23507">
    <property type="entry name" value="hydrophobin_I"/>
    <property type="match status" value="1"/>
</dbReference>
<evidence type="ECO:0000256" key="5">
    <source>
        <dbReference type="ARBA" id="ARBA00023157"/>
    </source>
</evidence>
<accession>M5G0L8</accession>
<proteinExistence type="inferred from homology"/>
<dbReference type="Pfam" id="PF01185">
    <property type="entry name" value="Hydrophobin"/>
    <property type="match status" value="1"/>
</dbReference>
<evidence type="ECO:0000313" key="7">
    <source>
        <dbReference type="EMBL" id="EJU01670.1"/>
    </source>
</evidence>
<dbReference type="RefSeq" id="XP_040628567.1">
    <property type="nucleotide sequence ID" value="XM_040777280.1"/>
</dbReference>
<protein>
    <recommendedName>
        <fullName evidence="6">Hydrophobin</fullName>
    </recommendedName>
</protein>
<evidence type="ECO:0000256" key="6">
    <source>
        <dbReference type="RuleBase" id="RU365009"/>
    </source>
</evidence>
<comment type="subcellular location">
    <subcellularLocation>
        <location evidence="1 6">Secreted</location>
        <location evidence="1 6">Cell wall</location>
    </subcellularLocation>
</comment>
<comment type="similarity">
    <text evidence="2 6">Belongs to the fungal hydrophobin family.</text>
</comment>
<evidence type="ECO:0000256" key="3">
    <source>
        <dbReference type="ARBA" id="ARBA00022512"/>
    </source>
</evidence>
<feature type="chain" id="PRO_5013986414" description="Hydrophobin" evidence="6">
    <location>
        <begin position="19"/>
        <end position="132"/>
    </location>
</feature>
<dbReference type="OrthoDB" id="4225815at2759"/>
<evidence type="ECO:0000256" key="1">
    <source>
        <dbReference type="ARBA" id="ARBA00004191"/>
    </source>
</evidence>
<keyword evidence="4 6" id="KW-0964">Secreted</keyword>
<dbReference type="InterPro" id="IPR001338">
    <property type="entry name" value="Class_I_Hydrophobin"/>
</dbReference>
<feature type="signal peptide" evidence="6">
    <location>
        <begin position="1"/>
        <end position="18"/>
    </location>
</feature>
<keyword evidence="5 6" id="KW-1015">Disulfide bond</keyword>
<name>M5G0L8_DACPD</name>
<dbReference type="SMART" id="SM00075">
    <property type="entry name" value="HYDRO"/>
    <property type="match status" value="1"/>
</dbReference>
<dbReference type="Proteomes" id="UP000030653">
    <property type="component" value="Unassembled WGS sequence"/>
</dbReference>
<keyword evidence="6" id="KW-0732">Signal</keyword>
<evidence type="ECO:0000313" key="8">
    <source>
        <dbReference type="Proteomes" id="UP000030653"/>
    </source>
</evidence>
<keyword evidence="3 6" id="KW-0134">Cell wall</keyword>
<dbReference type="AlphaFoldDB" id="M5G0L8"/>
<keyword evidence="8" id="KW-1185">Reference proteome</keyword>
<dbReference type="HOGENOM" id="CLU_1917010_0_0_1"/>
<reference evidence="7 8" key="1">
    <citation type="journal article" date="2012" name="Science">
        <title>The Paleozoic origin of enzymatic lignin decomposition reconstructed from 31 fungal genomes.</title>
        <authorList>
            <person name="Floudas D."/>
            <person name="Binder M."/>
            <person name="Riley R."/>
            <person name="Barry K."/>
            <person name="Blanchette R.A."/>
            <person name="Henrissat B."/>
            <person name="Martinez A.T."/>
            <person name="Otillar R."/>
            <person name="Spatafora J.W."/>
            <person name="Yadav J.S."/>
            <person name="Aerts A."/>
            <person name="Benoit I."/>
            <person name="Boyd A."/>
            <person name="Carlson A."/>
            <person name="Copeland A."/>
            <person name="Coutinho P.M."/>
            <person name="de Vries R.P."/>
            <person name="Ferreira P."/>
            <person name="Findley K."/>
            <person name="Foster B."/>
            <person name="Gaskell J."/>
            <person name="Glotzer D."/>
            <person name="Gorecki P."/>
            <person name="Heitman J."/>
            <person name="Hesse C."/>
            <person name="Hori C."/>
            <person name="Igarashi K."/>
            <person name="Jurgens J.A."/>
            <person name="Kallen N."/>
            <person name="Kersten P."/>
            <person name="Kohler A."/>
            <person name="Kuees U."/>
            <person name="Kumar T.K.A."/>
            <person name="Kuo A."/>
            <person name="LaButti K."/>
            <person name="Larrondo L.F."/>
            <person name="Lindquist E."/>
            <person name="Ling A."/>
            <person name="Lombard V."/>
            <person name="Lucas S."/>
            <person name="Lundell T."/>
            <person name="Martin R."/>
            <person name="McLaughlin D.J."/>
            <person name="Morgenstern I."/>
            <person name="Morin E."/>
            <person name="Murat C."/>
            <person name="Nagy L.G."/>
            <person name="Nolan M."/>
            <person name="Ohm R.A."/>
            <person name="Patyshakuliyeva A."/>
            <person name="Rokas A."/>
            <person name="Ruiz-Duenas F.J."/>
            <person name="Sabat G."/>
            <person name="Salamov A."/>
            <person name="Samejima M."/>
            <person name="Schmutz J."/>
            <person name="Slot J.C."/>
            <person name="St John F."/>
            <person name="Stenlid J."/>
            <person name="Sun H."/>
            <person name="Sun S."/>
            <person name="Syed K."/>
            <person name="Tsang A."/>
            <person name="Wiebenga A."/>
            <person name="Young D."/>
            <person name="Pisabarro A."/>
            <person name="Eastwood D.C."/>
            <person name="Martin F."/>
            <person name="Cullen D."/>
            <person name="Grigoriev I.V."/>
            <person name="Hibbett D.S."/>
        </authorList>
    </citation>
    <scope>NUCLEOTIDE SEQUENCE [LARGE SCALE GENOMIC DNA]</scope>
    <source>
        <strain evidence="7 8">DJM-731 SS1</strain>
    </source>
</reference>
<gene>
    <name evidence="7" type="ORF">DACRYDRAFT_95178</name>
</gene>
<dbReference type="GO" id="GO:0009277">
    <property type="term" value="C:fungal-type cell wall"/>
    <property type="evidence" value="ECO:0007669"/>
    <property type="project" value="InterPro"/>
</dbReference>
<dbReference type="GeneID" id="63692342"/>
<evidence type="ECO:0000256" key="2">
    <source>
        <dbReference type="ARBA" id="ARBA00010446"/>
    </source>
</evidence>
<sequence length="132" mass="13844">MHSFTVFSALILAASALALPAVPLARAPEASMPVRSLQERQDNTIGDCNTTGQYCCDQTLSQSSASANAITSLLSLPRSVTPDPDRSLGFCCSPLASILHSGRQCTTKQVCCKGSQQIQSTLLGINCSPLSL</sequence>
<evidence type="ECO:0000256" key="4">
    <source>
        <dbReference type="ARBA" id="ARBA00022525"/>
    </source>
</evidence>
<dbReference type="GO" id="GO:0005199">
    <property type="term" value="F:structural constituent of cell wall"/>
    <property type="evidence" value="ECO:0007669"/>
    <property type="project" value="InterPro"/>
</dbReference>
<dbReference type="EMBL" id="JH795864">
    <property type="protein sequence ID" value="EJU01670.1"/>
    <property type="molecule type" value="Genomic_DNA"/>
</dbReference>
<organism evidence="7 8">
    <name type="scientific">Dacryopinax primogenitus (strain DJM 731)</name>
    <name type="common">Brown rot fungus</name>
    <dbReference type="NCBI Taxonomy" id="1858805"/>
    <lineage>
        <taxon>Eukaryota</taxon>
        <taxon>Fungi</taxon>
        <taxon>Dikarya</taxon>
        <taxon>Basidiomycota</taxon>
        <taxon>Agaricomycotina</taxon>
        <taxon>Dacrymycetes</taxon>
        <taxon>Dacrymycetales</taxon>
        <taxon>Dacrymycetaceae</taxon>
        <taxon>Dacryopinax</taxon>
    </lineage>
</organism>